<keyword evidence="2" id="KW-1185">Reference proteome</keyword>
<proteinExistence type="predicted"/>
<dbReference type="Proteomes" id="UP000620064">
    <property type="component" value="Unassembled WGS sequence"/>
</dbReference>
<sequence>MLAISSFAYSQTDEHLSSFNMVSFTYKHDKKWMAYLELQSRSIEEFSKPDYYEVKGGIGYNIDKNNQPFIGIGRYGTYRDSKFYQEELRVWLQYIYSQKLGKIKIDHRARAEKRFFYFPQKDIADNTSRFRYRLALTLPINKEKVEPNTFFVNAFDEIFVGPNAPTFKRNRFFSGIGYQFNDYVNTNLGYVWQREFTASGNRNLHFLYVGLNFTFDRLKYFETHHIPIAD</sequence>
<dbReference type="EMBL" id="BMLV01000007">
    <property type="protein sequence ID" value="GGP06410.1"/>
    <property type="molecule type" value="Genomic_DNA"/>
</dbReference>
<name>A0ABQ2NMY9_9FLAO</name>
<evidence type="ECO:0000313" key="2">
    <source>
        <dbReference type="Proteomes" id="UP000620064"/>
    </source>
</evidence>
<evidence type="ECO:0000313" key="1">
    <source>
        <dbReference type="EMBL" id="GGP06410.1"/>
    </source>
</evidence>
<dbReference type="Pfam" id="PF10677">
    <property type="entry name" value="DUF2490"/>
    <property type="match status" value="1"/>
</dbReference>
<reference evidence="2" key="1">
    <citation type="journal article" date="2019" name="Int. J. Syst. Evol. Microbiol.">
        <title>The Global Catalogue of Microorganisms (GCM) 10K type strain sequencing project: providing services to taxonomists for standard genome sequencing and annotation.</title>
        <authorList>
            <consortium name="The Broad Institute Genomics Platform"/>
            <consortium name="The Broad Institute Genome Sequencing Center for Infectious Disease"/>
            <person name="Wu L."/>
            <person name="Ma J."/>
        </authorList>
    </citation>
    <scope>NUCLEOTIDE SEQUENCE [LARGE SCALE GENOMIC DNA]</scope>
    <source>
        <strain evidence="2">CGMCC 1.7656</strain>
    </source>
</reference>
<gene>
    <name evidence="1" type="ORF">GCM10010992_26300</name>
</gene>
<accession>A0ABQ2NMY9</accession>
<comment type="caution">
    <text evidence="1">The sequence shown here is derived from an EMBL/GenBank/DDBJ whole genome shotgun (WGS) entry which is preliminary data.</text>
</comment>
<evidence type="ECO:0008006" key="3">
    <source>
        <dbReference type="Google" id="ProtNLM"/>
    </source>
</evidence>
<protein>
    <recommendedName>
        <fullName evidence="3">DUF2490 domain-containing protein</fullName>
    </recommendedName>
</protein>
<dbReference type="InterPro" id="IPR019619">
    <property type="entry name" value="DUF2490"/>
</dbReference>
<organism evidence="1 2">
    <name type="scientific">Cloacibacterium rupense</name>
    <dbReference type="NCBI Taxonomy" id="517423"/>
    <lineage>
        <taxon>Bacteria</taxon>
        <taxon>Pseudomonadati</taxon>
        <taxon>Bacteroidota</taxon>
        <taxon>Flavobacteriia</taxon>
        <taxon>Flavobacteriales</taxon>
        <taxon>Weeksellaceae</taxon>
    </lineage>
</organism>